<dbReference type="PROSITE" id="PS51257">
    <property type="entry name" value="PROKAR_LIPOPROTEIN"/>
    <property type="match status" value="1"/>
</dbReference>
<dbReference type="Gene3D" id="2.40.128.130">
    <property type="entry name" value="Autotransporter beta-domain"/>
    <property type="match status" value="1"/>
</dbReference>
<dbReference type="InterPro" id="IPR012332">
    <property type="entry name" value="Autotransporter_pectin_lyase_C"/>
</dbReference>
<dbReference type="InterPro" id="IPR004899">
    <property type="entry name" value="Pertactin_central"/>
</dbReference>
<dbReference type="InterPro" id="IPR006315">
    <property type="entry name" value="OM_autotransptr_brl_dom"/>
</dbReference>
<dbReference type="InterPro" id="IPR036709">
    <property type="entry name" value="Autotransporte_beta_dom_sf"/>
</dbReference>
<dbReference type="Pfam" id="PF03212">
    <property type="entry name" value="Pertactin"/>
    <property type="match status" value="1"/>
</dbReference>
<dbReference type="SUPFAM" id="SSF51126">
    <property type="entry name" value="Pectin lyase-like"/>
    <property type="match status" value="1"/>
</dbReference>
<evidence type="ECO:0000256" key="1">
    <source>
        <dbReference type="ARBA" id="ARBA00022729"/>
    </source>
</evidence>
<dbReference type="SMART" id="SM00869">
    <property type="entry name" value="Autotransporter"/>
    <property type="match status" value="1"/>
</dbReference>
<feature type="domain" description="Autotransporter" evidence="3">
    <location>
        <begin position="480"/>
        <end position="749"/>
    </location>
</feature>
<feature type="signal peptide" evidence="2">
    <location>
        <begin position="1"/>
        <end position="32"/>
    </location>
</feature>
<dbReference type="PRINTS" id="PR01484">
    <property type="entry name" value="PRTACTNFAMLY"/>
</dbReference>
<dbReference type="Pfam" id="PF03797">
    <property type="entry name" value="Autotransporter"/>
    <property type="match status" value="1"/>
</dbReference>
<reference evidence="4 5" key="1">
    <citation type="submission" date="2019-09" db="EMBL/GenBank/DDBJ databases">
        <authorList>
            <person name="Chandra G."/>
            <person name="Truman W A."/>
        </authorList>
    </citation>
    <scope>NUCLEOTIDE SEQUENCE [LARGE SCALE GENOMIC DNA]</scope>
    <source>
        <strain evidence="4">PS655</strain>
    </source>
</reference>
<dbReference type="InterPro" id="IPR003991">
    <property type="entry name" value="Pertactin_virulence_factor"/>
</dbReference>
<dbReference type="Gene3D" id="2.160.20.20">
    <property type="match status" value="1"/>
</dbReference>
<gene>
    <name evidence="4" type="ORF">PS655_03625</name>
</gene>
<dbReference type="GO" id="GO:0019867">
    <property type="term" value="C:outer membrane"/>
    <property type="evidence" value="ECO:0007669"/>
    <property type="project" value="InterPro"/>
</dbReference>
<feature type="chain" id="PRO_5022841536" description="Autotransporter domain-containing protein" evidence="2">
    <location>
        <begin position="33"/>
        <end position="749"/>
    </location>
</feature>
<dbReference type="InterPro" id="IPR051551">
    <property type="entry name" value="Autotransporter_adhesion"/>
</dbReference>
<dbReference type="RefSeq" id="WP_150651312.1">
    <property type="nucleotide sequence ID" value="NZ_CABVHJ010000011.1"/>
</dbReference>
<dbReference type="AlphaFoldDB" id="A0A5E6UUA6"/>
<dbReference type="SUPFAM" id="SSF103515">
    <property type="entry name" value="Autotransporter"/>
    <property type="match status" value="1"/>
</dbReference>
<dbReference type="CDD" id="cd01343">
    <property type="entry name" value="PL1_Passenger_AT"/>
    <property type="match status" value="1"/>
</dbReference>
<dbReference type="Proteomes" id="UP000327167">
    <property type="component" value="Unassembled WGS sequence"/>
</dbReference>
<dbReference type="InterPro" id="IPR005546">
    <property type="entry name" value="Autotransporte_beta"/>
</dbReference>
<dbReference type="PANTHER" id="PTHR35037">
    <property type="entry name" value="C-TERMINAL REGION OF AIDA-LIKE PROTEIN"/>
    <property type="match status" value="1"/>
</dbReference>
<dbReference type="InterPro" id="IPR011050">
    <property type="entry name" value="Pectin_lyase_fold/virulence"/>
</dbReference>
<evidence type="ECO:0000313" key="4">
    <source>
        <dbReference type="EMBL" id="VVN06584.1"/>
    </source>
</evidence>
<proteinExistence type="predicted"/>
<organism evidence="4 5">
    <name type="scientific">Pseudomonas fluorescens</name>
    <dbReference type="NCBI Taxonomy" id="294"/>
    <lineage>
        <taxon>Bacteria</taxon>
        <taxon>Pseudomonadati</taxon>
        <taxon>Pseudomonadota</taxon>
        <taxon>Gammaproteobacteria</taxon>
        <taxon>Pseudomonadales</taxon>
        <taxon>Pseudomonadaceae</taxon>
        <taxon>Pseudomonas</taxon>
    </lineage>
</organism>
<evidence type="ECO:0000259" key="3">
    <source>
        <dbReference type="PROSITE" id="PS51208"/>
    </source>
</evidence>
<protein>
    <recommendedName>
        <fullName evidence="3">Autotransporter domain-containing protein</fullName>
    </recommendedName>
</protein>
<dbReference type="EMBL" id="CABVHJ010000011">
    <property type="protein sequence ID" value="VVN06584.1"/>
    <property type="molecule type" value="Genomic_DNA"/>
</dbReference>
<accession>A0A5E6UUA6</accession>
<dbReference type="PROSITE" id="PS51208">
    <property type="entry name" value="AUTOTRANSPORTER"/>
    <property type="match status" value="1"/>
</dbReference>
<dbReference type="NCBIfam" id="TIGR01414">
    <property type="entry name" value="autotrans_barl"/>
    <property type="match status" value="1"/>
</dbReference>
<dbReference type="PANTHER" id="PTHR35037:SF7">
    <property type="entry name" value="AUTOTRANSPORTER"/>
    <property type="match status" value="1"/>
</dbReference>
<keyword evidence="1 2" id="KW-0732">Signal</keyword>
<sequence length="749" mass="78232" precursor="true">MRGKSLSGPGRLRRYIVFSPSLLAILSACASAAPVVGREETVNGGTPERWDLSQNATLTVNGAQTLAINSENSTLIVNPGSTTQQISAREGSTVNLSNATVSATGGLAAVFLSSSQATIDSSSITGNRVGLQVVRDANTQDGSSVSVTNGTKITGVTGGALVSAFSVLNLSDSDLLGTGASSYGLRLNSGQATAQNSSIIGGREGVVIDSDLNQVQPATLNLENTTVQGKTGAAILVDFANTTDSTAAITLTNSRLLAGNGTLLDVRGGADASLVVNDSTLNGDIVTEQGSTTKLTLQNNSKLTGQLQNVASATINDSSQWVLTGNSSIDQLSLNNGGSVVFGATDAFYQLNVTSLSGNGRFVMGTNFTTGETDVLNITGTAQGTHELLIASSGLDPASGQPVRVVQTAGGDARFFMSRDVDLGTYSYGLAKIGNDWILDPSTRTISPGARSVLALFNTASTVWLGELTSLRTRMGELRFNGGQSGAWGRTYTNKYNIADGSGVGYQQRQSGFTLGADAPLPVGDGQWLVGVMAGQSQSDLDLDAGTSGSVDSYYVGGYVTWLDAQTGYYFDGVLKANRFNNDAKVGLSDGTRAKGDYHNSGVGGSVEIGKHISLADGNFLEPYTQWSAVVIEGKDYSLSNDLQAEGDRTRSFIGKVGVTAGRNIELDQGRTVQPYIRLAWAHEFAKNNEVQVNNNVFNNDLSGSRGELGAGVAVAIARSFSVHADFEYSNGRYFEQPLGANIGIRYIW</sequence>
<name>A0A5E6UUA6_PSEFL</name>
<evidence type="ECO:0000313" key="5">
    <source>
        <dbReference type="Proteomes" id="UP000327167"/>
    </source>
</evidence>
<evidence type="ECO:0000256" key="2">
    <source>
        <dbReference type="SAM" id="SignalP"/>
    </source>
</evidence>